<keyword evidence="5" id="KW-0479">Metal-binding</keyword>
<dbReference type="GO" id="GO:0006260">
    <property type="term" value="P:DNA replication"/>
    <property type="evidence" value="ECO:0007669"/>
    <property type="project" value="UniProtKB-KW"/>
</dbReference>
<sequence length="134" mass="14997">MPVVAAVALCDDLDRPRRVLAGRRSAPPRLAGGWEFPGGKVEEGEDPAHAAVREAQEELGVRVLLGGRVGGEWPLAAPWQMWLWWAVLEPGQDDPRPLEDHDELRWLGRHELGQVAWLEHDLPIVRHLATLLHP</sequence>
<dbReference type="AlphaFoldDB" id="A0A1B1NG47"/>
<comment type="similarity">
    <text evidence="2 12">Belongs to the Nudix hydrolase family.</text>
</comment>
<dbReference type="InterPro" id="IPR000086">
    <property type="entry name" value="NUDIX_hydrolase_dom"/>
</dbReference>
<evidence type="ECO:0000256" key="10">
    <source>
        <dbReference type="ARBA" id="ARBA00035861"/>
    </source>
</evidence>
<evidence type="ECO:0000256" key="3">
    <source>
        <dbReference type="ARBA" id="ARBA00022457"/>
    </source>
</evidence>
<dbReference type="SUPFAM" id="SSF55811">
    <property type="entry name" value="Nudix"/>
    <property type="match status" value="1"/>
</dbReference>
<evidence type="ECO:0000256" key="6">
    <source>
        <dbReference type="ARBA" id="ARBA00022763"/>
    </source>
</evidence>
<evidence type="ECO:0000259" key="13">
    <source>
        <dbReference type="PROSITE" id="PS51462"/>
    </source>
</evidence>
<evidence type="ECO:0000256" key="4">
    <source>
        <dbReference type="ARBA" id="ARBA00022705"/>
    </source>
</evidence>
<dbReference type="Pfam" id="PF00293">
    <property type="entry name" value="NUDIX"/>
    <property type="match status" value="1"/>
</dbReference>
<dbReference type="STRING" id="1758689.SGUI_2988"/>
<dbReference type="PANTHER" id="PTHR47707:SF1">
    <property type="entry name" value="NUDIX HYDROLASE FAMILY PROTEIN"/>
    <property type="match status" value="1"/>
</dbReference>
<dbReference type="PRINTS" id="PR00502">
    <property type="entry name" value="NUDIXFAMILY"/>
</dbReference>
<dbReference type="PANTHER" id="PTHR47707">
    <property type="entry name" value="8-OXO-DGTP DIPHOSPHATASE"/>
    <property type="match status" value="1"/>
</dbReference>
<keyword evidence="4" id="KW-0235">DNA replication</keyword>
<protein>
    <recommendedName>
        <fullName evidence="11">8-oxo-dGTP diphosphatase</fullName>
        <ecNumber evidence="11">3.6.1.55</ecNumber>
    </recommendedName>
</protein>
<evidence type="ECO:0000256" key="9">
    <source>
        <dbReference type="ARBA" id="ARBA00023204"/>
    </source>
</evidence>
<dbReference type="KEGG" id="serj:SGUI_2988"/>
<dbReference type="PROSITE" id="PS51462">
    <property type="entry name" value="NUDIX"/>
    <property type="match status" value="1"/>
</dbReference>
<dbReference type="GO" id="GO:0044715">
    <property type="term" value="F:8-oxo-dGDP phosphatase activity"/>
    <property type="evidence" value="ECO:0007669"/>
    <property type="project" value="TreeGrafter"/>
</dbReference>
<reference evidence="14 15" key="1">
    <citation type="submission" date="2016-03" db="EMBL/GenBank/DDBJ databases">
        <title>Shallow-sea hydrothermal system.</title>
        <authorList>
            <person name="Tang K."/>
        </authorList>
    </citation>
    <scope>NUCLEOTIDE SEQUENCE [LARGE SCALE GENOMIC DNA]</scope>
    <source>
        <strain evidence="14 15">JLT9</strain>
    </source>
</reference>
<name>A0A1B1NG47_9MICO</name>
<dbReference type="Gene3D" id="3.90.79.10">
    <property type="entry name" value="Nucleoside Triphosphate Pyrophosphohydrolase"/>
    <property type="match status" value="1"/>
</dbReference>
<evidence type="ECO:0000313" key="15">
    <source>
        <dbReference type="Proteomes" id="UP000092482"/>
    </source>
</evidence>
<gene>
    <name evidence="14" type="ORF">SGUI_2988</name>
</gene>
<dbReference type="Proteomes" id="UP000092482">
    <property type="component" value="Chromosome"/>
</dbReference>
<dbReference type="GO" id="GO:0035539">
    <property type="term" value="F:8-oxo-7,8-dihydrodeoxyguanosine triphosphate pyrophosphatase activity"/>
    <property type="evidence" value="ECO:0007669"/>
    <property type="project" value="UniProtKB-EC"/>
</dbReference>
<dbReference type="GO" id="GO:0046872">
    <property type="term" value="F:metal ion binding"/>
    <property type="evidence" value="ECO:0007669"/>
    <property type="project" value="UniProtKB-KW"/>
</dbReference>
<keyword evidence="9" id="KW-0234">DNA repair</keyword>
<organism evidence="14 15">
    <name type="scientific">Serinicoccus hydrothermalis</name>
    <dbReference type="NCBI Taxonomy" id="1758689"/>
    <lineage>
        <taxon>Bacteria</taxon>
        <taxon>Bacillati</taxon>
        <taxon>Actinomycetota</taxon>
        <taxon>Actinomycetes</taxon>
        <taxon>Micrococcales</taxon>
        <taxon>Ornithinimicrobiaceae</taxon>
        <taxon>Serinicoccus</taxon>
    </lineage>
</organism>
<evidence type="ECO:0000313" key="14">
    <source>
        <dbReference type="EMBL" id="ANS80384.1"/>
    </source>
</evidence>
<evidence type="ECO:0000256" key="7">
    <source>
        <dbReference type="ARBA" id="ARBA00022801"/>
    </source>
</evidence>
<evidence type="ECO:0000256" key="1">
    <source>
        <dbReference type="ARBA" id="ARBA00001946"/>
    </source>
</evidence>
<dbReference type="GO" id="GO:0006281">
    <property type="term" value="P:DNA repair"/>
    <property type="evidence" value="ECO:0007669"/>
    <property type="project" value="UniProtKB-KW"/>
</dbReference>
<evidence type="ECO:0000256" key="11">
    <source>
        <dbReference type="ARBA" id="ARBA00038905"/>
    </source>
</evidence>
<evidence type="ECO:0000256" key="2">
    <source>
        <dbReference type="ARBA" id="ARBA00005582"/>
    </source>
</evidence>
<evidence type="ECO:0000256" key="8">
    <source>
        <dbReference type="ARBA" id="ARBA00022842"/>
    </source>
</evidence>
<keyword evidence="15" id="KW-1185">Reference proteome</keyword>
<dbReference type="OrthoDB" id="9804442at2"/>
<dbReference type="PATRIC" id="fig|1758689.4.peg.3117"/>
<evidence type="ECO:0000256" key="12">
    <source>
        <dbReference type="RuleBase" id="RU003476"/>
    </source>
</evidence>
<comment type="catalytic activity">
    <reaction evidence="10">
        <text>8-oxo-dGTP + H2O = 8-oxo-dGMP + diphosphate + H(+)</text>
        <dbReference type="Rhea" id="RHEA:31575"/>
        <dbReference type="ChEBI" id="CHEBI:15377"/>
        <dbReference type="ChEBI" id="CHEBI:15378"/>
        <dbReference type="ChEBI" id="CHEBI:33019"/>
        <dbReference type="ChEBI" id="CHEBI:63224"/>
        <dbReference type="ChEBI" id="CHEBI:77896"/>
        <dbReference type="EC" id="3.6.1.55"/>
    </reaction>
</comment>
<evidence type="ECO:0000256" key="5">
    <source>
        <dbReference type="ARBA" id="ARBA00022723"/>
    </source>
</evidence>
<dbReference type="InterPro" id="IPR020476">
    <property type="entry name" value="Nudix_hydrolase"/>
</dbReference>
<proteinExistence type="inferred from homology"/>
<keyword evidence="6" id="KW-0227">DNA damage</keyword>
<dbReference type="PROSITE" id="PS00893">
    <property type="entry name" value="NUDIX_BOX"/>
    <property type="match status" value="1"/>
</dbReference>
<dbReference type="GO" id="GO:0044716">
    <property type="term" value="F:8-oxo-GDP phosphatase activity"/>
    <property type="evidence" value="ECO:0007669"/>
    <property type="project" value="TreeGrafter"/>
</dbReference>
<dbReference type="InterPro" id="IPR020084">
    <property type="entry name" value="NUDIX_hydrolase_CS"/>
</dbReference>
<keyword evidence="3" id="KW-0515">Mutator protein</keyword>
<accession>A0A1B1NG47</accession>
<comment type="cofactor">
    <cofactor evidence="1">
        <name>Mg(2+)</name>
        <dbReference type="ChEBI" id="CHEBI:18420"/>
    </cofactor>
</comment>
<dbReference type="EMBL" id="CP014989">
    <property type="protein sequence ID" value="ANS80384.1"/>
    <property type="molecule type" value="Genomic_DNA"/>
</dbReference>
<keyword evidence="8" id="KW-0460">Magnesium</keyword>
<dbReference type="InterPro" id="IPR015797">
    <property type="entry name" value="NUDIX_hydrolase-like_dom_sf"/>
</dbReference>
<keyword evidence="7 12" id="KW-0378">Hydrolase</keyword>
<feature type="domain" description="Nudix hydrolase" evidence="13">
    <location>
        <begin position="1"/>
        <end position="132"/>
    </location>
</feature>
<dbReference type="InterPro" id="IPR047127">
    <property type="entry name" value="MutT-like"/>
</dbReference>
<dbReference type="RefSeq" id="WP_066641684.1">
    <property type="nucleotide sequence ID" value="NZ_CP014989.1"/>
</dbReference>
<dbReference type="EC" id="3.6.1.55" evidence="11"/>
<dbReference type="GO" id="GO:0008413">
    <property type="term" value="F:8-oxo-7,8-dihydroguanosine triphosphate pyrophosphatase activity"/>
    <property type="evidence" value="ECO:0007669"/>
    <property type="project" value="TreeGrafter"/>
</dbReference>